<dbReference type="Gene3D" id="1.20.1270.50">
    <property type="entry name" value="Glycoside hydrolase family 38, central domain"/>
    <property type="match status" value="1"/>
</dbReference>
<dbReference type="EMBL" id="CP089291">
    <property type="protein sequence ID" value="UOF90937.1"/>
    <property type="molecule type" value="Genomic_DNA"/>
</dbReference>
<dbReference type="SUPFAM" id="SSF74650">
    <property type="entry name" value="Galactose mutarotase-like"/>
    <property type="match status" value="1"/>
</dbReference>
<accession>A0ABY4CNA9</accession>
<dbReference type="InterPro" id="IPR037094">
    <property type="entry name" value="Glyco_hydro_38_cen_sf"/>
</dbReference>
<dbReference type="Gene3D" id="2.60.40.2220">
    <property type="match status" value="1"/>
</dbReference>
<dbReference type="InterPro" id="IPR000602">
    <property type="entry name" value="Glyco_hydro_38_N"/>
</dbReference>
<protein>
    <submittedName>
        <fullName evidence="6">Mannosylglycerate hydrolase</fullName>
        <ecNumber evidence="6">3.2.1.170</ecNumber>
    </submittedName>
</protein>
<dbReference type="InterPro" id="IPR011330">
    <property type="entry name" value="Glyco_hydro/deAcase_b/a-brl"/>
</dbReference>
<dbReference type="SUPFAM" id="SSF88688">
    <property type="entry name" value="Families 57/38 glycoside transferase middle domain"/>
    <property type="match status" value="1"/>
</dbReference>
<proteinExistence type="inferred from homology"/>
<dbReference type="InterPro" id="IPR015341">
    <property type="entry name" value="Glyco_hydro_38_cen"/>
</dbReference>
<dbReference type="PANTHER" id="PTHR46017">
    <property type="entry name" value="ALPHA-MANNOSIDASE 2C1"/>
    <property type="match status" value="1"/>
</dbReference>
<dbReference type="PANTHER" id="PTHR46017:SF2">
    <property type="entry name" value="MANNOSYLGLYCERATE HYDROLASE"/>
    <property type="match status" value="1"/>
</dbReference>
<keyword evidence="3 6" id="KW-0378">Hydrolase</keyword>
<dbReference type="Pfam" id="PF01074">
    <property type="entry name" value="Glyco_hydro_38N"/>
    <property type="match status" value="1"/>
</dbReference>
<dbReference type="Gene3D" id="2.70.98.30">
    <property type="entry name" value="Golgi alpha-mannosidase II, domain 4"/>
    <property type="match status" value="1"/>
</dbReference>
<dbReference type="GO" id="GO:0016798">
    <property type="term" value="F:hydrolase activity, acting on glycosyl bonds"/>
    <property type="evidence" value="ECO:0007669"/>
    <property type="project" value="UniProtKB-KW"/>
</dbReference>
<dbReference type="GO" id="GO:0102546">
    <property type="term" value="F:mannosylglycerate hydrolase activity"/>
    <property type="evidence" value="ECO:0007669"/>
    <property type="project" value="UniProtKB-EC"/>
</dbReference>
<evidence type="ECO:0000313" key="6">
    <source>
        <dbReference type="EMBL" id="UOF90937.1"/>
    </source>
</evidence>
<dbReference type="NCBIfam" id="NF007331">
    <property type="entry name" value="PRK09819.1"/>
    <property type="match status" value="1"/>
</dbReference>
<dbReference type="SUPFAM" id="SSF88713">
    <property type="entry name" value="Glycoside hydrolase/deacetylase"/>
    <property type="match status" value="1"/>
</dbReference>
<dbReference type="Pfam" id="PF17677">
    <property type="entry name" value="Glyco_hydro38C2"/>
    <property type="match status" value="1"/>
</dbReference>
<reference evidence="6" key="1">
    <citation type="submission" date="2021-12" db="EMBL/GenBank/DDBJ databases">
        <title>Alicyclobacillaceae gen. nov., sp. nov., isolated from chalcocite enrichment system.</title>
        <authorList>
            <person name="Jiang Z."/>
        </authorList>
    </citation>
    <scope>NUCLEOTIDE SEQUENCE</scope>
    <source>
        <strain evidence="6">MYW30-H2</strain>
    </source>
</reference>
<dbReference type="Pfam" id="PF07748">
    <property type="entry name" value="Glyco_hydro_38C"/>
    <property type="match status" value="1"/>
</dbReference>
<dbReference type="InterPro" id="IPR041147">
    <property type="entry name" value="GH38_C"/>
</dbReference>
<keyword evidence="4 6" id="KW-0326">Glycosidase</keyword>
<dbReference type="InterPro" id="IPR028995">
    <property type="entry name" value="Glyco_hydro_57/38_cen_sf"/>
</dbReference>
<dbReference type="InterPro" id="IPR027291">
    <property type="entry name" value="Glyco_hydro_38_N_sf"/>
</dbReference>
<evidence type="ECO:0000256" key="3">
    <source>
        <dbReference type="ARBA" id="ARBA00022801"/>
    </source>
</evidence>
<dbReference type="SMART" id="SM00872">
    <property type="entry name" value="Alpha-mann_mid"/>
    <property type="match status" value="1"/>
</dbReference>
<dbReference type="EC" id="3.2.1.170" evidence="6"/>
<evidence type="ECO:0000259" key="5">
    <source>
        <dbReference type="SMART" id="SM00872"/>
    </source>
</evidence>
<name>A0ABY4CNA9_9BACL</name>
<evidence type="ECO:0000256" key="1">
    <source>
        <dbReference type="ARBA" id="ARBA00009792"/>
    </source>
</evidence>
<evidence type="ECO:0000313" key="7">
    <source>
        <dbReference type="Proteomes" id="UP000830167"/>
    </source>
</evidence>
<keyword evidence="2" id="KW-0479">Metal-binding</keyword>
<dbReference type="InterPro" id="IPR011682">
    <property type="entry name" value="Glyco_hydro_38_C"/>
</dbReference>
<dbReference type="InterPro" id="IPR011013">
    <property type="entry name" value="Gal_mutarotase_sf_dom"/>
</dbReference>
<dbReference type="Gene3D" id="3.20.110.10">
    <property type="entry name" value="Glycoside hydrolase 38, N terminal domain"/>
    <property type="match status" value="1"/>
</dbReference>
<sequence length="870" mass="100758">MKKVHIVPHMHWDREWYFTTEESRILLVNNMEEIMEMLETDPDYPYYVLDGQTAVLEDYFAVKPENKERVKKLVQEGKLIIGPWYTQTDEMIVGGESIVRNLLYGIKDCEEFGNHMPIGYLPDSFGQSSQMPQILNGFDISYSIFWRGTSERHGTDKTEFYWESEEGSKVLVQLFPLGYAIGKYLPEDEEQLKNRMDKYFAVLDRGATTENIILPNGHDQMPIQKNIFTIIEKLKKLYPDREFFLSKYENIFHELEKNKDLPTLHGEFLDGKYMRVHRSIYSTRMDIKAANARIENKITNILEPLASLAYRLGFEYHHGLIELIWKEILKNHAHDSIGCCCSDKVHQEICNRFFIAEERVDQLINFYKRKIVDSMDTEWNQDRLTAFNLLPYDRKELMTTTVITKFKSFKLLDETSKEMEFEVINREIVDPGLIDRQIVHYGNYDSFIKYTIQFIDCIPAFGYKTYFVAEGDHEKETNVVYQDQVETDFYKIMVNPNGTLNIFDKKLNKTFHNVLLLENGGDDGDEYDFSPLANETLLYSDEVHANVTIKQSQYAAAVDIQYTLEIPKDLNARKEKVIDSAVDVHIVVTIPNHKPIIEVKFAIDNHAKDHRLRALIPTGIGSAFSVSDNQFGFVKRNVYDSAMDIWKQENWDERPDPIYPMLSFAGLSNEEYGLSVLTNSTREYEIVGNEYDTIAITLFRSIGVLGKEELLRRPGRPSGIKLPTPDSQMPGTILLEFAVATHQKSALKANVARMAKEYLTPIHFYNKIPHDAMKLNKADVKTPVRFSFLKEVQTEAVLSTLKKAEKDDNFILRFYNPTAEEKTAAFAFTQPIQQAYTANLNENPLEVLEVKDSKIQLNVKSNQVKSILFR</sequence>
<evidence type="ECO:0000256" key="2">
    <source>
        <dbReference type="ARBA" id="ARBA00022723"/>
    </source>
</evidence>
<organism evidence="6 7">
    <name type="scientific">Fodinisporobacter ferrooxydans</name>
    <dbReference type="NCBI Taxonomy" id="2901836"/>
    <lineage>
        <taxon>Bacteria</taxon>
        <taxon>Bacillati</taxon>
        <taxon>Bacillota</taxon>
        <taxon>Bacilli</taxon>
        <taxon>Bacillales</taxon>
        <taxon>Alicyclobacillaceae</taxon>
        <taxon>Fodinisporobacter</taxon>
    </lineage>
</organism>
<gene>
    <name evidence="6" type="primary">mngB</name>
    <name evidence="6" type="ORF">LSG31_01215</name>
</gene>
<dbReference type="Proteomes" id="UP000830167">
    <property type="component" value="Chromosome"/>
</dbReference>
<feature type="domain" description="Glycoside hydrolase family 38 central" evidence="5">
    <location>
        <begin position="275"/>
        <end position="353"/>
    </location>
</feature>
<dbReference type="CDD" id="cd10815">
    <property type="entry name" value="GH38N_AMII_EcMngB_like"/>
    <property type="match status" value="1"/>
</dbReference>
<evidence type="ECO:0000256" key="4">
    <source>
        <dbReference type="ARBA" id="ARBA00023295"/>
    </source>
</evidence>
<comment type="similarity">
    <text evidence="1">Belongs to the glycosyl hydrolase 38 family.</text>
</comment>
<dbReference type="RefSeq" id="WP_347437632.1">
    <property type="nucleotide sequence ID" value="NZ_CP089291.1"/>
</dbReference>
<dbReference type="Pfam" id="PF09261">
    <property type="entry name" value="Alpha-mann_mid"/>
    <property type="match status" value="1"/>
</dbReference>
<keyword evidence="7" id="KW-1185">Reference proteome</keyword>